<dbReference type="SUPFAM" id="SSF53328">
    <property type="entry name" value="Formyltransferase"/>
    <property type="match status" value="1"/>
</dbReference>
<accession>A0ABX8A9Z6</accession>
<evidence type="ECO:0000313" key="2">
    <source>
        <dbReference type="EMBL" id="QUS40404.1"/>
    </source>
</evidence>
<dbReference type="Proteomes" id="UP000682843">
    <property type="component" value="Chromosome"/>
</dbReference>
<dbReference type="EMBL" id="CP036498">
    <property type="protein sequence ID" value="QUS40404.1"/>
    <property type="molecule type" value="Genomic_DNA"/>
</dbReference>
<keyword evidence="3" id="KW-1185">Reference proteome</keyword>
<proteinExistence type="predicted"/>
<dbReference type="InterPro" id="IPR036477">
    <property type="entry name" value="Formyl_transf_N_sf"/>
</dbReference>
<dbReference type="PANTHER" id="PTHR11138">
    <property type="entry name" value="METHIONYL-TRNA FORMYLTRANSFERASE"/>
    <property type="match status" value="1"/>
</dbReference>
<feature type="domain" description="Formyl transferase N-terminal" evidence="1">
    <location>
        <begin position="99"/>
        <end position="177"/>
    </location>
</feature>
<dbReference type="Pfam" id="PF00551">
    <property type="entry name" value="Formyl_trans_N"/>
    <property type="match status" value="1"/>
</dbReference>
<dbReference type="PANTHER" id="PTHR11138:SF5">
    <property type="entry name" value="METHIONYL-TRNA FORMYLTRANSFERASE, MITOCHONDRIAL"/>
    <property type="match status" value="1"/>
</dbReference>
<organism evidence="2 3">
    <name type="scientific">Tardiphaga alba</name>
    <dbReference type="NCBI Taxonomy" id="340268"/>
    <lineage>
        <taxon>Bacteria</taxon>
        <taxon>Pseudomonadati</taxon>
        <taxon>Pseudomonadota</taxon>
        <taxon>Alphaproteobacteria</taxon>
        <taxon>Hyphomicrobiales</taxon>
        <taxon>Nitrobacteraceae</taxon>
        <taxon>Tardiphaga</taxon>
    </lineage>
</organism>
<evidence type="ECO:0000313" key="3">
    <source>
        <dbReference type="Proteomes" id="UP000682843"/>
    </source>
</evidence>
<dbReference type="InterPro" id="IPR002376">
    <property type="entry name" value="Formyl_transf_N"/>
</dbReference>
<gene>
    <name evidence="2" type="ORF">RPMA_17370</name>
</gene>
<name>A0ABX8A9Z6_9BRAD</name>
<protein>
    <submittedName>
        <fullName evidence="2">Methionyl-tRNA formyltransferase</fullName>
    </submittedName>
</protein>
<evidence type="ECO:0000259" key="1">
    <source>
        <dbReference type="Pfam" id="PF00551"/>
    </source>
</evidence>
<dbReference type="Gene3D" id="3.40.50.12230">
    <property type="match status" value="1"/>
</dbReference>
<reference evidence="2 3" key="1">
    <citation type="submission" date="2019-02" db="EMBL/GenBank/DDBJ databases">
        <title>Emended description of the genus Rhodopseudomonas and description of Rhodopseudomonas albus sp. nov., a non-phototrophic, heavy-metal-tolerant bacterium isolated from garden soil.</title>
        <authorList>
            <person name="Bao Z."/>
            <person name="Cao W.W."/>
            <person name="Sato Y."/>
            <person name="Nishizawa T."/>
            <person name="Zhao J."/>
            <person name="Guo Y."/>
            <person name="Ohta H."/>
        </authorList>
    </citation>
    <scope>NUCLEOTIDE SEQUENCE [LARGE SCALE GENOMIC DNA]</scope>
    <source>
        <strain evidence="2 3">SK50-23</strain>
    </source>
</reference>
<sequence length="274" mass="30357">MTITCRHCAAARRGGMGDHHLLRPDCDSCSTSIRSSGARMFDTIILLTGPAEHSVFTTLLRGHNPGLTVLPVFTAADLAAIEPEWLRRARLISFTTNVIVPGALLDQLGYGAYNFHPGPPAYPGWAPSHFALYERASDFGCTMHRMVERVDAGPIVEVEVFSIPPGMNVNALEEMTYTKLVQMFWRMARTLATQSDPLIERAVRWGNNRNSRAAYEKICKIPLTISQDELQHRLHVFGTDHFGIVPSIDLHGFQFRIVMPEDEGQNVGTAVVGS</sequence>